<accession>I7GIP3</accession>
<dbReference type="EMBL" id="AB173206">
    <property type="protein sequence ID" value="BAE90268.1"/>
    <property type="molecule type" value="mRNA"/>
</dbReference>
<name>I7GIP3_MACFA</name>
<organism evidence="1">
    <name type="scientific">Macaca fascicularis</name>
    <name type="common">Crab-eating macaque</name>
    <name type="synonym">Cynomolgus monkey</name>
    <dbReference type="NCBI Taxonomy" id="9541"/>
    <lineage>
        <taxon>Eukaryota</taxon>
        <taxon>Metazoa</taxon>
        <taxon>Chordata</taxon>
        <taxon>Craniata</taxon>
        <taxon>Vertebrata</taxon>
        <taxon>Euteleostomi</taxon>
        <taxon>Mammalia</taxon>
        <taxon>Eutheria</taxon>
        <taxon>Euarchontoglires</taxon>
        <taxon>Primates</taxon>
        <taxon>Haplorrhini</taxon>
        <taxon>Catarrhini</taxon>
        <taxon>Cercopithecidae</taxon>
        <taxon>Cercopithecinae</taxon>
        <taxon>Macaca</taxon>
    </lineage>
</organism>
<evidence type="ECO:0000313" key="1">
    <source>
        <dbReference type="EMBL" id="BAE90268.1"/>
    </source>
</evidence>
<protein>
    <submittedName>
        <fullName evidence="1">Macaca fascicularis brain cDNA clone: QflA-21520, similar to human KIAA0143 protein (KIAA0143), mRNA, RefSeq: XM_035825.5</fullName>
    </submittedName>
</protein>
<reference evidence="1" key="1">
    <citation type="journal article" date="2007" name="PLoS Biol.">
        <title>Rate of evolution in brain-expressed genes in humans and other primates.</title>
        <authorList>
            <person name="Wang H.-Y."/>
            <person name="Chien H.-C."/>
            <person name="Osada N."/>
            <person name="Hashimoto K."/>
            <person name="Sugano S."/>
            <person name="Gojobori T."/>
            <person name="Chou C.-K."/>
            <person name="Tsai S.-F."/>
            <person name="Wu C.-I."/>
            <person name="Shen C.-K.J."/>
        </authorList>
    </citation>
    <scope>NUCLEOTIDE SEQUENCE</scope>
</reference>
<proteinExistence type="evidence at transcript level"/>
<sequence length="45" mass="5026">MTLKTPYFKLSGSCNTGFPAKSLTILLEKCRAHSWSTKLCNIFTS</sequence>
<dbReference type="AlphaFoldDB" id="I7GIP3"/>